<dbReference type="EMBL" id="ADVG01000003">
    <property type="protein sequence ID" value="EFH85270.1"/>
    <property type="molecule type" value="Genomic_DNA"/>
</dbReference>
<dbReference type="eggNOG" id="COG0732">
    <property type="taxonomic scope" value="Bacteria"/>
</dbReference>
<dbReference type="InParanoid" id="D6TUU4"/>
<evidence type="ECO:0000313" key="1">
    <source>
        <dbReference type="EMBL" id="EFH85270.1"/>
    </source>
</evidence>
<reference evidence="1 2" key="1">
    <citation type="journal article" date="2011" name="Stand. Genomic Sci.">
        <title>Non-contiguous finished genome sequence and contextual data of the filamentous soil bacterium Ktedonobacter racemifer type strain (SOSP1-21).</title>
        <authorList>
            <person name="Chang Y.J."/>
            <person name="Land M."/>
            <person name="Hauser L."/>
            <person name="Chertkov O."/>
            <person name="Del Rio T.G."/>
            <person name="Nolan M."/>
            <person name="Copeland A."/>
            <person name="Tice H."/>
            <person name="Cheng J.F."/>
            <person name="Lucas S."/>
            <person name="Han C."/>
            <person name="Goodwin L."/>
            <person name="Pitluck S."/>
            <person name="Ivanova N."/>
            <person name="Ovchinikova G."/>
            <person name="Pati A."/>
            <person name="Chen A."/>
            <person name="Palaniappan K."/>
            <person name="Mavromatis K."/>
            <person name="Liolios K."/>
            <person name="Brettin T."/>
            <person name="Fiebig A."/>
            <person name="Rohde M."/>
            <person name="Abt B."/>
            <person name="Goker M."/>
            <person name="Detter J.C."/>
            <person name="Woyke T."/>
            <person name="Bristow J."/>
            <person name="Eisen J.A."/>
            <person name="Markowitz V."/>
            <person name="Hugenholtz P."/>
            <person name="Kyrpides N.C."/>
            <person name="Klenk H.P."/>
            <person name="Lapidus A."/>
        </authorList>
    </citation>
    <scope>NUCLEOTIDE SEQUENCE [LARGE SCALE GENOMIC DNA]</scope>
    <source>
        <strain evidence="2">DSM 44963</strain>
    </source>
</reference>
<accession>D6TUU4</accession>
<name>D6TUU4_KTERA</name>
<gene>
    <name evidence="1" type="ORF">Krac_6453</name>
</gene>
<keyword evidence="2" id="KW-1185">Reference proteome</keyword>
<organism evidence="1 2">
    <name type="scientific">Ktedonobacter racemifer DSM 44963</name>
    <dbReference type="NCBI Taxonomy" id="485913"/>
    <lineage>
        <taxon>Bacteria</taxon>
        <taxon>Bacillati</taxon>
        <taxon>Chloroflexota</taxon>
        <taxon>Ktedonobacteria</taxon>
        <taxon>Ktedonobacterales</taxon>
        <taxon>Ktedonobacteraceae</taxon>
        <taxon>Ktedonobacter</taxon>
    </lineage>
</organism>
<sequence length="176" mass="19697">MSHTETIAYWQREISGHMPHLSRPQAAVLALWSYGMVLSKSSGITTIVSFLAKVLACPKNTLRQRLREWCYDAKDKAGRKRAELDLEACFAPLLGWIVSCWASQEHQLALALDATTLSSRFTVLAISVQYRGCAIPVAWYVMPAHQKGAWRPQWEALLQAIAPSIPSADSKKLLFK</sequence>
<dbReference type="OrthoDB" id="152114at2"/>
<dbReference type="Proteomes" id="UP000004508">
    <property type="component" value="Unassembled WGS sequence"/>
</dbReference>
<proteinExistence type="predicted"/>
<protein>
    <submittedName>
        <fullName evidence="1">Transposase, IS4 family protein</fullName>
    </submittedName>
</protein>
<evidence type="ECO:0000313" key="2">
    <source>
        <dbReference type="Proteomes" id="UP000004508"/>
    </source>
</evidence>
<dbReference type="RefSeq" id="WP_007917421.1">
    <property type="nucleotide sequence ID" value="NZ_ADVG01000003.1"/>
</dbReference>
<dbReference type="AlphaFoldDB" id="D6TUU4"/>
<comment type="caution">
    <text evidence="1">The sequence shown here is derived from an EMBL/GenBank/DDBJ whole genome shotgun (WGS) entry which is preliminary data.</text>
</comment>